<comment type="pathway">
    <text evidence="1 9">Porphyrin-containing compound metabolism; protoporphyrin-IX biosynthesis; coproporphyrinogen-III from 5-aminolevulinate: step 3/4.</text>
</comment>
<evidence type="ECO:0000256" key="7">
    <source>
        <dbReference type="ARBA" id="ARBA00040167"/>
    </source>
</evidence>
<dbReference type="GO" id="GO:0004852">
    <property type="term" value="F:uroporphyrinogen-III synthase activity"/>
    <property type="evidence" value="ECO:0007669"/>
    <property type="project" value="UniProtKB-UniRule"/>
</dbReference>
<proteinExistence type="inferred from homology"/>
<dbReference type="InterPro" id="IPR039793">
    <property type="entry name" value="UROS/Hem4"/>
</dbReference>
<name>A0A0W0TLG8_9GAMM</name>
<keyword evidence="11" id="KW-1185">Reference proteome</keyword>
<dbReference type="RefSeq" id="WP_028387319.1">
    <property type="nucleotide sequence ID" value="NZ_CAAAHN010000005.1"/>
</dbReference>
<evidence type="ECO:0000256" key="4">
    <source>
        <dbReference type="ARBA" id="ARBA00023239"/>
    </source>
</evidence>
<dbReference type="InterPro" id="IPR036108">
    <property type="entry name" value="4pyrrol_syn_uPrphyn_synt_sf"/>
</dbReference>
<dbReference type="PANTHER" id="PTHR38042:SF1">
    <property type="entry name" value="UROPORPHYRINOGEN-III SYNTHASE, CHLOROPLASTIC"/>
    <property type="match status" value="1"/>
</dbReference>
<evidence type="ECO:0000256" key="5">
    <source>
        <dbReference type="ARBA" id="ARBA00023244"/>
    </source>
</evidence>
<keyword evidence="5 9" id="KW-0627">Porphyrin biosynthesis</keyword>
<dbReference type="PATRIC" id="fig|45065.4.peg.2331"/>
<comment type="function">
    <text evidence="6 9">Catalyzes cyclization of the linear tetrapyrrole, hydroxymethylbilane, to the macrocyclic uroporphyrinogen III.</text>
</comment>
<dbReference type="UniPathway" id="UPA00251">
    <property type="reaction ID" value="UER00320"/>
</dbReference>
<evidence type="ECO:0000256" key="9">
    <source>
        <dbReference type="RuleBase" id="RU366031"/>
    </source>
</evidence>
<evidence type="ECO:0000256" key="8">
    <source>
        <dbReference type="ARBA" id="ARBA00048617"/>
    </source>
</evidence>
<dbReference type="InterPro" id="IPR003754">
    <property type="entry name" value="4pyrrol_synth_uPrphyn_synth"/>
</dbReference>
<evidence type="ECO:0000256" key="1">
    <source>
        <dbReference type="ARBA" id="ARBA00004772"/>
    </source>
</evidence>
<dbReference type="GO" id="GO:0006780">
    <property type="term" value="P:uroporphyrinogen III biosynthetic process"/>
    <property type="evidence" value="ECO:0007669"/>
    <property type="project" value="UniProtKB-UniRule"/>
</dbReference>
<keyword evidence="4 9" id="KW-0456">Lyase</keyword>
<evidence type="ECO:0000256" key="3">
    <source>
        <dbReference type="ARBA" id="ARBA00013109"/>
    </source>
</evidence>
<dbReference type="PANTHER" id="PTHR38042">
    <property type="entry name" value="UROPORPHYRINOGEN-III SYNTHASE, CHLOROPLASTIC"/>
    <property type="match status" value="1"/>
</dbReference>
<dbReference type="Pfam" id="PF02602">
    <property type="entry name" value="HEM4"/>
    <property type="match status" value="1"/>
</dbReference>
<dbReference type="EMBL" id="LNYC01000074">
    <property type="protein sequence ID" value="KTC96462.1"/>
    <property type="molecule type" value="Genomic_DNA"/>
</dbReference>
<gene>
    <name evidence="10" type="primary">hemD</name>
    <name evidence="10" type="ORF">Lgee_2145</name>
</gene>
<dbReference type="AlphaFoldDB" id="A0A0W0TLG8"/>
<evidence type="ECO:0000313" key="11">
    <source>
        <dbReference type="Proteomes" id="UP000054785"/>
    </source>
</evidence>
<evidence type="ECO:0000256" key="6">
    <source>
        <dbReference type="ARBA" id="ARBA00037589"/>
    </source>
</evidence>
<dbReference type="GO" id="GO:0006782">
    <property type="term" value="P:protoporphyrinogen IX biosynthetic process"/>
    <property type="evidence" value="ECO:0007669"/>
    <property type="project" value="UniProtKB-UniRule"/>
</dbReference>
<dbReference type="SUPFAM" id="SSF69618">
    <property type="entry name" value="HemD-like"/>
    <property type="match status" value="1"/>
</dbReference>
<comment type="caution">
    <text evidence="10">The sequence shown here is derived from an EMBL/GenBank/DDBJ whole genome shotgun (WGS) entry which is preliminary data.</text>
</comment>
<dbReference type="OrthoDB" id="9787650at2"/>
<sequence length="253" mass="27580">MKASLKGLRVLNTRPKDRARALTDAIVARGGVSVEFPALSILPTPLEWLDTLPPAHEVQIALFTSANAVLWAMDALKRHNWPLPEVIAIGSATRHALLDAGVKNVICPDIPDSEHVLELPELQAISGQRIVLFRGEGGRRLLADTLKARGAHLHEAAVYRRELPQADNGETAKIWQECAVDIILCTSTEALHNLFTLFGKEALSWLCATPWLTAGERVAHEARARGVQNVFSAPADALLQALVNYHQGMGHAE</sequence>
<evidence type="ECO:0000313" key="10">
    <source>
        <dbReference type="EMBL" id="KTC96462.1"/>
    </source>
</evidence>
<dbReference type="CDD" id="cd06578">
    <property type="entry name" value="HemD"/>
    <property type="match status" value="1"/>
</dbReference>
<organism evidence="10 11">
    <name type="scientific">Legionella geestiana</name>
    <dbReference type="NCBI Taxonomy" id="45065"/>
    <lineage>
        <taxon>Bacteria</taxon>
        <taxon>Pseudomonadati</taxon>
        <taxon>Pseudomonadota</taxon>
        <taxon>Gammaproteobacteria</taxon>
        <taxon>Legionellales</taxon>
        <taxon>Legionellaceae</taxon>
        <taxon>Legionella</taxon>
    </lineage>
</organism>
<dbReference type="Gene3D" id="3.40.50.10090">
    <property type="match status" value="2"/>
</dbReference>
<evidence type="ECO:0000256" key="2">
    <source>
        <dbReference type="ARBA" id="ARBA00008133"/>
    </source>
</evidence>
<comment type="catalytic activity">
    <reaction evidence="8 9">
        <text>hydroxymethylbilane = uroporphyrinogen III + H2O</text>
        <dbReference type="Rhea" id="RHEA:18965"/>
        <dbReference type="ChEBI" id="CHEBI:15377"/>
        <dbReference type="ChEBI" id="CHEBI:57308"/>
        <dbReference type="ChEBI" id="CHEBI:57845"/>
        <dbReference type="EC" id="4.2.1.75"/>
    </reaction>
</comment>
<reference evidence="10 11" key="1">
    <citation type="submission" date="2015-11" db="EMBL/GenBank/DDBJ databases">
        <title>Genomic analysis of 38 Legionella species identifies large and diverse effector repertoires.</title>
        <authorList>
            <person name="Burstein D."/>
            <person name="Amaro F."/>
            <person name="Zusman T."/>
            <person name="Lifshitz Z."/>
            <person name="Cohen O."/>
            <person name="Gilbert J.A."/>
            <person name="Pupko T."/>
            <person name="Shuman H.A."/>
            <person name="Segal G."/>
        </authorList>
    </citation>
    <scope>NUCLEOTIDE SEQUENCE [LARGE SCALE GENOMIC DNA]</scope>
    <source>
        <strain evidence="10 11">ATCC 49504</strain>
    </source>
</reference>
<dbReference type="STRING" id="45065.Lgee_2145"/>
<comment type="similarity">
    <text evidence="2 9">Belongs to the uroporphyrinogen-III synthase family.</text>
</comment>
<accession>A0A0W0TLG8</accession>
<dbReference type="Proteomes" id="UP000054785">
    <property type="component" value="Unassembled WGS sequence"/>
</dbReference>
<protein>
    <recommendedName>
        <fullName evidence="7 9">Uroporphyrinogen-III synthase</fullName>
        <ecNumber evidence="3 9">4.2.1.75</ecNumber>
    </recommendedName>
</protein>
<dbReference type="EC" id="4.2.1.75" evidence="3 9"/>